<dbReference type="InterPro" id="IPR010982">
    <property type="entry name" value="Lambda_DNA-bd_dom_sf"/>
</dbReference>
<proteinExistence type="predicted"/>
<dbReference type="Pfam" id="PF07022">
    <property type="entry name" value="Phage_CI_repr"/>
    <property type="match status" value="2"/>
</dbReference>
<organism evidence="3">
    <name type="scientific">Salmonella enterica</name>
    <name type="common">Salmonella choleraesuis</name>
    <dbReference type="NCBI Taxonomy" id="28901"/>
    <lineage>
        <taxon>Bacteria</taxon>
        <taxon>Pseudomonadati</taxon>
        <taxon>Pseudomonadota</taxon>
        <taxon>Gammaproteobacteria</taxon>
        <taxon>Enterobacterales</taxon>
        <taxon>Enterobacteriaceae</taxon>
        <taxon>Salmonella</taxon>
    </lineage>
</organism>
<dbReference type="Gene3D" id="1.10.260.40">
    <property type="entry name" value="lambda repressor-like DNA-binding domains"/>
    <property type="match status" value="2"/>
</dbReference>
<name>A0A743BNK7_SALER</name>
<feature type="domain" description="Bacteriophage CI repressor C-terminal" evidence="2">
    <location>
        <begin position="210"/>
        <end position="307"/>
    </location>
</feature>
<sequence>MSTHKNTFRHVSDDMKALIMQNRGGQQVIDRILQAYGFTSRQAFCNHIGISQSTMANRYARDTFPADWVVICSMETGVTVEWLAFGTDCINESVSHQHELNDEHETQKISNCDKTVRKENIRNEFNINPNKGGKAAIERLVQAYGFKTRQALADHLGVSKSTLANRYMRDTFPSDWIIKCALETGASLRWLSQSEGPMFMDAKSQITCLTKQNITNGKLFTNGYLMFDRTLLPNDSSKISIIEFENVIYLINSDFEEVNDGLWLVAIDGIYSIRNLIRLPNSRIALESKNNKIECKIDEINIIAKVIMTCK</sequence>
<reference evidence="3" key="2">
    <citation type="submission" date="2020-02" db="EMBL/GenBank/DDBJ databases">
        <authorList>
            <consortium name="NCBI Pathogen Detection Project"/>
        </authorList>
    </citation>
    <scope>NUCLEOTIDE SEQUENCE</scope>
    <source>
        <strain evidence="3">MA.CK_07/00001533</strain>
    </source>
</reference>
<gene>
    <name evidence="3" type="ORF">G8L60_002291</name>
</gene>
<dbReference type="AlphaFoldDB" id="A0A743BNK7"/>
<dbReference type="Pfam" id="PF16452">
    <property type="entry name" value="Phage_CI_C"/>
    <property type="match status" value="1"/>
</dbReference>
<evidence type="ECO:0000259" key="2">
    <source>
        <dbReference type="Pfam" id="PF16452"/>
    </source>
</evidence>
<comment type="caution">
    <text evidence="3">The sequence shown here is derived from an EMBL/GenBank/DDBJ whole genome shotgun (WGS) entry which is preliminary data.</text>
</comment>
<dbReference type="Gene3D" id="2.10.109.10">
    <property type="entry name" value="Umud Fragment, subunit A"/>
    <property type="match status" value="1"/>
</dbReference>
<dbReference type="InterPro" id="IPR032499">
    <property type="entry name" value="Phage_CI_C"/>
</dbReference>
<reference evidence="3" key="1">
    <citation type="journal article" date="2018" name="Genome Biol.">
        <title>SKESA: strategic k-mer extension for scrupulous assemblies.</title>
        <authorList>
            <person name="Souvorov A."/>
            <person name="Agarwala R."/>
            <person name="Lipman D.J."/>
        </authorList>
    </citation>
    <scope>NUCLEOTIDE SEQUENCE</scope>
    <source>
        <strain evidence="3">MA.CK_07/00001533</strain>
    </source>
</reference>
<dbReference type="GO" id="GO:0003677">
    <property type="term" value="F:DNA binding"/>
    <property type="evidence" value="ECO:0007669"/>
    <property type="project" value="InterPro"/>
</dbReference>
<evidence type="ECO:0000313" key="3">
    <source>
        <dbReference type="EMBL" id="HAF1772778.1"/>
    </source>
</evidence>
<dbReference type="EMBL" id="DAAUHX010000005">
    <property type="protein sequence ID" value="HAF1772778.1"/>
    <property type="molecule type" value="Genomic_DNA"/>
</dbReference>
<dbReference type="InterPro" id="IPR010744">
    <property type="entry name" value="Phage_CI_N"/>
</dbReference>
<accession>A0A743BNK7</accession>
<evidence type="ECO:0000259" key="1">
    <source>
        <dbReference type="Pfam" id="PF07022"/>
    </source>
</evidence>
<dbReference type="GO" id="GO:0045892">
    <property type="term" value="P:negative regulation of DNA-templated transcription"/>
    <property type="evidence" value="ECO:0007669"/>
    <property type="project" value="InterPro"/>
</dbReference>
<dbReference type="GO" id="GO:0051259">
    <property type="term" value="P:protein complex oligomerization"/>
    <property type="evidence" value="ECO:0007669"/>
    <property type="project" value="InterPro"/>
</dbReference>
<feature type="domain" description="Bacteriophage CI repressor N-terminal" evidence="1">
    <location>
        <begin position="27"/>
        <end position="88"/>
    </location>
</feature>
<protein>
    <submittedName>
        <fullName evidence="3">Repressor protein CI</fullName>
    </submittedName>
</protein>
<feature type="domain" description="Bacteriophage CI repressor N-terminal" evidence="1">
    <location>
        <begin position="135"/>
        <end position="199"/>
    </location>
</feature>